<evidence type="ECO:0000256" key="2">
    <source>
        <dbReference type="PROSITE-ProRule" id="PRU00267"/>
    </source>
</evidence>
<feature type="DNA-binding region" description="HMG box" evidence="2">
    <location>
        <begin position="135"/>
        <end position="212"/>
    </location>
</feature>
<accession>A0A7S0H291</accession>
<sequence>MMIGKFDTRNNPLALSPAFGALSATSCLSCREGVLSADDGLEVMLGIPKTEGGHPKSKSETEKPKQRRAQRRSLRTAEKQSRKAQARAAAAQAAAAKPKKTPARPKSAATTKRKRKASDAPVSSTGSGRGTVKKPKRPKTAYNFFQLAIRKQLWEELAPEIKGPKDRVHCNEKIARVIGRRWKALSAPARSTYQTMADRDKQRYLAENDQYIAKLRSRFAKPNEDDSTTTDELRDTDEDPEATPPKSPVVEKLKPKKESKERKKGVEINKKPPQIVIGGVPQSLENLMSPPALKSRLFGEKAWELAIEPRQPPVQLVGDTTGEEIEGLPDEIADVHDVLREFEWGGWQVQSL</sequence>
<dbReference type="SUPFAM" id="SSF47095">
    <property type="entry name" value="HMG-box"/>
    <property type="match status" value="1"/>
</dbReference>
<evidence type="ECO:0000256" key="1">
    <source>
        <dbReference type="ARBA" id="ARBA00023125"/>
    </source>
</evidence>
<dbReference type="CDD" id="cd00084">
    <property type="entry name" value="HMG-box_SF"/>
    <property type="match status" value="1"/>
</dbReference>
<proteinExistence type="predicted"/>
<feature type="compositionally biased region" description="Basic and acidic residues" evidence="3">
    <location>
        <begin position="249"/>
        <end position="270"/>
    </location>
</feature>
<dbReference type="PROSITE" id="PS51257">
    <property type="entry name" value="PROKAR_LIPOPROTEIN"/>
    <property type="match status" value="1"/>
</dbReference>
<feature type="region of interest" description="Disordered" evidence="3">
    <location>
        <begin position="216"/>
        <end position="277"/>
    </location>
</feature>
<feature type="compositionally biased region" description="Basic and acidic residues" evidence="3">
    <location>
        <begin position="51"/>
        <end position="64"/>
    </location>
</feature>
<feature type="compositionally biased region" description="Acidic residues" evidence="3">
    <location>
        <begin position="225"/>
        <end position="241"/>
    </location>
</feature>
<evidence type="ECO:0000256" key="3">
    <source>
        <dbReference type="SAM" id="MobiDB-lite"/>
    </source>
</evidence>
<keyword evidence="2" id="KW-0539">Nucleus</keyword>
<dbReference type="GO" id="GO:0005634">
    <property type="term" value="C:nucleus"/>
    <property type="evidence" value="ECO:0007669"/>
    <property type="project" value="UniProtKB-UniRule"/>
</dbReference>
<dbReference type="InterPro" id="IPR036910">
    <property type="entry name" value="HMG_box_dom_sf"/>
</dbReference>
<feature type="domain" description="HMG box" evidence="4">
    <location>
        <begin position="135"/>
        <end position="212"/>
    </location>
</feature>
<name>A0A7S0H291_9EUKA</name>
<reference evidence="5" key="1">
    <citation type="submission" date="2021-01" db="EMBL/GenBank/DDBJ databases">
        <authorList>
            <person name="Corre E."/>
            <person name="Pelletier E."/>
            <person name="Niang G."/>
            <person name="Scheremetjew M."/>
            <person name="Finn R."/>
            <person name="Kale V."/>
            <person name="Holt S."/>
            <person name="Cochrane G."/>
            <person name="Meng A."/>
            <person name="Brown T."/>
            <person name="Cohen L."/>
        </authorList>
    </citation>
    <scope>NUCLEOTIDE SEQUENCE</scope>
    <source>
        <strain evidence="5">CCMP2058</strain>
    </source>
</reference>
<feature type="region of interest" description="Disordered" evidence="3">
    <location>
        <begin position="45"/>
        <end position="138"/>
    </location>
</feature>
<dbReference type="Gene3D" id="1.10.30.10">
    <property type="entry name" value="High mobility group box domain"/>
    <property type="match status" value="1"/>
</dbReference>
<dbReference type="InterPro" id="IPR050342">
    <property type="entry name" value="HMGB"/>
</dbReference>
<keyword evidence="1 2" id="KW-0238">DNA-binding</keyword>
<organism evidence="5">
    <name type="scientific">Amorphochlora amoebiformis</name>
    <dbReference type="NCBI Taxonomy" id="1561963"/>
    <lineage>
        <taxon>Eukaryota</taxon>
        <taxon>Sar</taxon>
        <taxon>Rhizaria</taxon>
        <taxon>Cercozoa</taxon>
        <taxon>Chlorarachniophyceae</taxon>
        <taxon>Amorphochlora</taxon>
    </lineage>
</organism>
<protein>
    <recommendedName>
        <fullName evidence="4">HMG box domain-containing protein</fullName>
    </recommendedName>
</protein>
<feature type="compositionally biased region" description="Basic residues" evidence="3">
    <location>
        <begin position="65"/>
        <end position="74"/>
    </location>
</feature>
<feature type="compositionally biased region" description="Low complexity" evidence="3">
    <location>
        <begin position="86"/>
        <end position="96"/>
    </location>
</feature>
<gene>
    <name evidence="5" type="ORF">LAMO00422_LOCUS19989</name>
</gene>
<dbReference type="InterPro" id="IPR009071">
    <property type="entry name" value="HMG_box_dom"/>
</dbReference>
<dbReference type="GO" id="GO:0003677">
    <property type="term" value="F:DNA binding"/>
    <property type="evidence" value="ECO:0007669"/>
    <property type="project" value="UniProtKB-UniRule"/>
</dbReference>
<evidence type="ECO:0000259" key="4">
    <source>
        <dbReference type="PROSITE" id="PS50118"/>
    </source>
</evidence>
<dbReference type="Pfam" id="PF09011">
    <property type="entry name" value="HMG_box_2"/>
    <property type="match status" value="1"/>
</dbReference>
<dbReference type="AlphaFoldDB" id="A0A7S0H291"/>
<evidence type="ECO:0000313" key="5">
    <source>
        <dbReference type="EMBL" id="CAD8461031.1"/>
    </source>
</evidence>
<dbReference type="PANTHER" id="PTHR48112">
    <property type="entry name" value="HIGH MOBILITY GROUP PROTEIN DSP1"/>
    <property type="match status" value="1"/>
</dbReference>
<dbReference type="EMBL" id="HBEM01029315">
    <property type="protein sequence ID" value="CAD8461031.1"/>
    <property type="molecule type" value="Transcribed_RNA"/>
</dbReference>
<dbReference type="SMART" id="SM00398">
    <property type="entry name" value="HMG"/>
    <property type="match status" value="1"/>
</dbReference>
<dbReference type="PROSITE" id="PS50118">
    <property type="entry name" value="HMG_BOX_2"/>
    <property type="match status" value="1"/>
</dbReference>